<dbReference type="Proteomes" id="UP001189624">
    <property type="component" value="Chromosome 2"/>
</dbReference>
<dbReference type="AlphaFoldDB" id="A0AA86VBU9"/>
<proteinExistence type="predicted"/>
<dbReference type="Gramene" id="rna-AYBTSS11_LOCUS4599">
    <property type="protein sequence ID" value="CAJ1929968.1"/>
    <property type="gene ID" value="gene-AYBTSS11_LOCUS4599"/>
</dbReference>
<protein>
    <submittedName>
        <fullName evidence="1">Uncharacterized protein</fullName>
    </submittedName>
</protein>
<dbReference type="EMBL" id="OY731399">
    <property type="protein sequence ID" value="CAJ1929968.1"/>
    <property type="molecule type" value="Genomic_DNA"/>
</dbReference>
<organism evidence="1 2">
    <name type="scientific">Sphenostylis stenocarpa</name>
    <dbReference type="NCBI Taxonomy" id="92480"/>
    <lineage>
        <taxon>Eukaryota</taxon>
        <taxon>Viridiplantae</taxon>
        <taxon>Streptophyta</taxon>
        <taxon>Embryophyta</taxon>
        <taxon>Tracheophyta</taxon>
        <taxon>Spermatophyta</taxon>
        <taxon>Magnoliopsida</taxon>
        <taxon>eudicotyledons</taxon>
        <taxon>Gunneridae</taxon>
        <taxon>Pentapetalae</taxon>
        <taxon>rosids</taxon>
        <taxon>fabids</taxon>
        <taxon>Fabales</taxon>
        <taxon>Fabaceae</taxon>
        <taxon>Papilionoideae</taxon>
        <taxon>50 kb inversion clade</taxon>
        <taxon>NPAAA clade</taxon>
        <taxon>indigoferoid/millettioid clade</taxon>
        <taxon>Phaseoleae</taxon>
        <taxon>Sphenostylis</taxon>
    </lineage>
</organism>
<sequence length="60" mass="6825">MDKDQRPLSPLSLQLITNILEKDKVSTAQLDSGVEMQAKNMLRMWQDSAPKRQPSLKNAE</sequence>
<name>A0AA86VBU9_9FABA</name>
<reference evidence="1" key="1">
    <citation type="submission" date="2023-10" db="EMBL/GenBank/DDBJ databases">
        <authorList>
            <person name="Domelevo Entfellner J.-B."/>
        </authorList>
    </citation>
    <scope>NUCLEOTIDE SEQUENCE</scope>
</reference>
<evidence type="ECO:0000313" key="2">
    <source>
        <dbReference type="Proteomes" id="UP001189624"/>
    </source>
</evidence>
<keyword evidence="2" id="KW-1185">Reference proteome</keyword>
<evidence type="ECO:0000313" key="1">
    <source>
        <dbReference type="EMBL" id="CAJ1929968.1"/>
    </source>
</evidence>
<gene>
    <name evidence="1" type="ORF">AYBTSS11_LOCUS4599</name>
</gene>
<accession>A0AA86VBU9</accession>